<feature type="compositionally biased region" description="Low complexity" evidence="6">
    <location>
        <begin position="204"/>
        <end position="221"/>
    </location>
</feature>
<dbReference type="Pfam" id="PF08295">
    <property type="entry name" value="Sin3_corepress"/>
    <property type="match status" value="1"/>
</dbReference>
<dbReference type="Gene3D" id="1.20.1160.11">
    <property type="entry name" value="Paired amphipathic helix"/>
    <property type="match status" value="3"/>
</dbReference>
<dbReference type="InterPro" id="IPR039774">
    <property type="entry name" value="Sin3-like"/>
</dbReference>
<dbReference type="EMBL" id="JAFIQS010000001">
    <property type="protein sequence ID" value="KAG5173738.1"/>
    <property type="molecule type" value="Genomic_DNA"/>
</dbReference>
<keyword evidence="3" id="KW-0677">Repeat</keyword>
<dbReference type="GO" id="GO:0003714">
    <property type="term" value="F:transcription corepressor activity"/>
    <property type="evidence" value="ECO:0007669"/>
    <property type="project" value="InterPro"/>
</dbReference>
<keyword evidence="2" id="KW-0678">Repressor</keyword>
<dbReference type="SMART" id="SM00761">
    <property type="entry name" value="HDAC_interact"/>
    <property type="match status" value="1"/>
</dbReference>
<feature type="region of interest" description="Disordered" evidence="6">
    <location>
        <begin position="587"/>
        <end position="617"/>
    </location>
</feature>
<feature type="region of interest" description="Disordered" evidence="6">
    <location>
        <begin position="911"/>
        <end position="953"/>
    </location>
</feature>
<evidence type="ECO:0000256" key="1">
    <source>
        <dbReference type="ARBA" id="ARBA00004123"/>
    </source>
</evidence>
<accession>A0A8H7Y6R8</accession>
<keyword evidence="4 5" id="KW-0539">Nucleus</keyword>
<evidence type="ECO:0000256" key="6">
    <source>
        <dbReference type="SAM" id="MobiDB-lite"/>
    </source>
</evidence>
<feature type="region of interest" description="Disordered" evidence="6">
    <location>
        <begin position="965"/>
        <end position="1013"/>
    </location>
</feature>
<name>A0A8H7Y6R8_PSICU</name>
<evidence type="ECO:0000259" key="7">
    <source>
        <dbReference type="SMART" id="SM00761"/>
    </source>
</evidence>
<dbReference type="FunFam" id="1.20.1160.11:FF:000001">
    <property type="entry name" value="Paired amphipathic helix protein Sin3"/>
    <property type="match status" value="1"/>
</dbReference>
<organism evidence="8">
    <name type="scientific">Psilocybe cubensis</name>
    <name type="common">Psychedelic mushroom</name>
    <name type="synonym">Stropharia cubensis</name>
    <dbReference type="NCBI Taxonomy" id="181762"/>
    <lineage>
        <taxon>Eukaryota</taxon>
        <taxon>Fungi</taxon>
        <taxon>Dikarya</taxon>
        <taxon>Basidiomycota</taxon>
        <taxon>Agaricomycotina</taxon>
        <taxon>Agaricomycetes</taxon>
        <taxon>Agaricomycetidae</taxon>
        <taxon>Agaricales</taxon>
        <taxon>Agaricineae</taxon>
        <taxon>Strophariaceae</taxon>
        <taxon>Psilocybe</taxon>
    </lineage>
</organism>
<dbReference type="InterPro" id="IPR036600">
    <property type="entry name" value="PAH_sf"/>
</dbReference>
<feature type="region of interest" description="Disordered" evidence="6">
    <location>
        <begin position="204"/>
        <end position="225"/>
    </location>
</feature>
<dbReference type="SUPFAM" id="SSF47762">
    <property type="entry name" value="PAH2 domain"/>
    <property type="match status" value="3"/>
</dbReference>
<dbReference type="InterPro" id="IPR013194">
    <property type="entry name" value="HDAC_interact_dom"/>
</dbReference>
<dbReference type="PROSITE" id="PS51477">
    <property type="entry name" value="PAH"/>
    <property type="match status" value="2"/>
</dbReference>
<comment type="subcellular location">
    <subcellularLocation>
        <location evidence="1 5">Nucleus</location>
    </subcellularLocation>
</comment>
<sequence>MDGTVPISNILSGGERAGVELGGRVSDLASGTRSILAPASPVTHQLGMSESVPVIPTNAIPPFPPSFTDPTLLLHALNTANPVQDMHPRSSKPSTPRPETADSTSSGHQRSPEVGRPLNVTDALSYLDAVKNQFHESPDVYNQFLDIMKDFKSQVIDTPGVIQRVSRLFHGNPYLIQGFNTFLPMGYRIDIAVDPSDPNIITVTTPLGTTTQNTNNTAPIPRNARELDPMLPAPAYVNAGPGPYPITSTLLQNTANGPGSRSHTPHLFPTPTGPPPPYEPVYSPGIQGPQTTAAAASFLNYLNNNNNNNVNNVAGSSSKQVEKQPAGEFNHAIQYLNKIKARYGDDPNTYKQFLDILQTFQKEQRHSPDAQVYVQVQMLFKDAPDLLAEFKDFLPEAMPGSMGPNGVHIMPQSSTTSWGPGESSPPHTQVKKPTQAPKRSRKRVPEKEATPVPPSKPAPSRQPKKVKHSHNPDNEPAPFASYPVPLSPSQSHAYPVAQGPPPIHSHAGPHGVHHLSDYQSNTSPGKLLFFDRAKKSLESQEYDEFLKLLSLFSKDIIDLQTLIERANVFLGEGDLMTDFKDLVGYDDRDKVERGPPGSIRTGPPELPTALPVDDGEGPSYRKLPPSETQLACSGRDELCRSVLNDEWVSHPTWASEESGFVAHKKTPFEEAVHRSEEERHEYHVQIEALVRTIAVLEPLNSRIDEMTNEERSHFRLKPDFGGSGMSIYHRIIKKIYGKDMGLEVIQALQDCPSVAVPVVLNRLKAKDEEWRRAQREWSRTWKEVDCKNFYKSLDHQGTNFKQNDKKNITAKYFVTDIQSIKKQQLKKWERKGVKAFTQGTVGHQLEYSFKNTAVLHDAVKMVYTFLEHNHAQYSPPERRGVEKFLRAFIPTLCMSSEAEFWATVPLDGTAGSGASAEEDAGHDVNKQQPEGSRSGRRSTGSGGQGHSTPIPANDLRKKLLKTAQEKVSANKRGGASVSGSRAESPSASGHGSPRPGRTDDDSSDPHDIWIKESGVKSTMDNVVSPSDKERPYFVNTTFYTLIRLFEIGAQYAAQKHASLLANRVAVDLGLDDPNGPASVLKQTIDHLGKPAAEDTNIVYMYLLTACEKMFDNELDQGTFEEHMRWFFGTKAYTLFTLDKSIIALIKQVQTILGDNKCQELWSLLKSAQSSKNISTQDIIRYRREAERHVGQDDHLYRLQWVRETRCIRVSLCSANEPSVETDGSELARWREYVNTYVMTHPTEWLPEGKKESSPVFLRRCVRVGEERRSTASVVEDRIKIRVSYPRYKLVYEAGCEDLVVQRQSSELRGRARQREEERRKCELLS</sequence>
<dbReference type="PANTHER" id="PTHR12346:SF0">
    <property type="entry name" value="SIN3A, ISOFORM G"/>
    <property type="match status" value="1"/>
</dbReference>
<evidence type="ECO:0000256" key="4">
    <source>
        <dbReference type="ARBA" id="ARBA00023242"/>
    </source>
</evidence>
<evidence type="ECO:0000256" key="2">
    <source>
        <dbReference type="ARBA" id="ARBA00022491"/>
    </source>
</evidence>
<dbReference type="GO" id="GO:0000122">
    <property type="term" value="P:negative regulation of transcription by RNA polymerase II"/>
    <property type="evidence" value="ECO:0007669"/>
    <property type="project" value="TreeGrafter"/>
</dbReference>
<reference evidence="8" key="1">
    <citation type="submission" date="2021-02" db="EMBL/GenBank/DDBJ databases">
        <title>Psilocybe cubensis genome.</title>
        <authorList>
            <person name="Mckernan K.J."/>
            <person name="Crawford S."/>
            <person name="Trippe A."/>
            <person name="Kane L.T."/>
            <person name="Mclaughlin S."/>
        </authorList>
    </citation>
    <scope>NUCLEOTIDE SEQUENCE [LARGE SCALE GENOMIC DNA]</scope>
    <source>
        <strain evidence="8">MGC-MH-2018</strain>
    </source>
</reference>
<comment type="caution">
    <text evidence="8">The sequence shown here is derived from an EMBL/GenBank/DDBJ whole genome shotgun (WGS) entry which is preliminary data.</text>
</comment>
<dbReference type="GO" id="GO:0033698">
    <property type="term" value="C:Rpd3L complex"/>
    <property type="evidence" value="ECO:0007669"/>
    <property type="project" value="UniProtKB-ARBA"/>
</dbReference>
<dbReference type="PANTHER" id="PTHR12346">
    <property type="entry name" value="SIN3B-RELATED"/>
    <property type="match status" value="1"/>
</dbReference>
<feature type="region of interest" description="Disordered" evidence="6">
    <location>
        <begin position="82"/>
        <end position="116"/>
    </location>
</feature>
<evidence type="ECO:0000313" key="8">
    <source>
        <dbReference type="EMBL" id="KAG5173738.1"/>
    </source>
</evidence>
<dbReference type="InterPro" id="IPR003822">
    <property type="entry name" value="PAH"/>
</dbReference>
<evidence type="ECO:0000256" key="5">
    <source>
        <dbReference type="PROSITE-ProRule" id="PRU00810"/>
    </source>
</evidence>
<dbReference type="GO" id="GO:0010628">
    <property type="term" value="P:positive regulation of gene expression"/>
    <property type="evidence" value="ECO:0007669"/>
    <property type="project" value="UniProtKB-ARBA"/>
</dbReference>
<proteinExistence type="predicted"/>
<protein>
    <recommendedName>
        <fullName evidence="7">Histone deacetylase interacting domain-containing protein</fullName>
    </recommendedName>
</protein>
<dbReference type="FunFam" id="1.20.1160.11:FF:000003">
    <property type="entry name" value="Paired amphipathic helix SIN3-like protein"/>
    <property type="match status" value="1"/>
</dbReference>
<dbReference type="Pfam" id="PF02671">
    <property type="entry name" value="PAH"/>
    <property type="match status" value="3"/>
</dbReference>
<feature type="compositionally biased region" description="Basic and acidic residues" evidence="6">
    <location>
        <begin position="996"/>
        <end position="1013"/>
    </location>
</feature>
<feature type="region of interest" description="Disordered" evidence="6">
    <location>
        <begin position="402"/>
        <end position="519"/>
    </location>
</feature>
<gene>
    <name evidence="8" type="ORF">JR316_000395</name>
</gene>
<dbReference type="InterPro" id="IPR031693">
    <property type="entry name" value="Sin3_C"/>
</dbReference>
<evidence type="ECO:0000256" key="3">
    <source>
        <dbReference type="ARBA" id="ARBA00022737"/>
    </source>
</evidence>
<feature type="compositionally biased region" description="Polar residues" evidence="6">
    <location>
        <begin position="977"/>
        <end position="989"/>
    </location>
</feature>
<dbReference type="Pfam" id="PF16879">
    <property type="entry name" value="Sin3a_C"/>
    <property type="match status" value="1"/>
</dbReference>
<feature type="domain" description="Histone deacetylase interacting" evidence="7">
    <location>
        <begin position="612"/>
        <end position="713"/>
    </location>
</feature>